<dbReference type="InterPro" id="IPR004089">
    <property type="entry name" value="MCPsignal_dom"/>
</dbReference>
<reference evidence="10" key="3">
    <citation type="submission" date="2022-12" db="EMBL/GenBank/DDBJ databases">
        <authorList>
            <person name="Sun Q."/>
            <person name="Zhou Y."/>
        </authorList>
    </citation>
    <scope>NUCLEOTIDE SEQUENCE</scope>
    <source>
        <strain evidence="10">CGMCC 1.15034</strain>
    </source>
</reference>
<feature type="transmembrane region" description="Helical" evidence="6">
    <location>
        <begin position="190"/>
        <end position="211"/>
    </location>
</feature>
<dbReference type="PROSITE" id="PS50111">
    <property type="entry name" value="CHEMOTAXIS_TRANSDUC_2"/>
    <property type="match status" value="1"/>
</dbReference>
<dbReference type="RefSeq" id="WP_128965077.1">
    <property type="nucleotide sequence ID" value="NZ_BMHC01000027.1"/>
</dbReference>
<dbReference type="Pfam" id="PF00672">
    <property type="entry name" value="HAMP"/>
    <property type="match status" value="1"/>
</dbReference>
<dbReference type="SMART" id="SM00304">
    <property type="entry name" value="HAMP"/>
    <property type="match status" value="1"/>
</dbReference>
<evidence type="ECO:0000313" key="11">
    <source>
        <dbReference type="EMBL" id="QOZ59457.1"/>
    </source>
</evidence>
<evidence type="ECO:0000313" key="10">
    <source>
        <dbReference type="EMBL" id="GGI32992.1"/>
    </source>
</evidence>
<dbReference type="GO" id="GO:0005886">
    <property type="term" value="C:plasma membrane"/>
    <property type="evidence" value="ECO:0007669"/>
    <property type="project" value="UniProtKB-SubCell"/>
</dbReference>
<evidence type="ECO:0000256" key="5">
    <source>
        <dbReference type="PROSITE-ProRule" id="PRU00284"/>
    </source>
</evidence>
<feature type="domain" description="HAMP" evidence="9">
    <location>
        <begin position="212"/>
        <end position="265"/>
    </location>
</feature>
<dbReference type="PANTHER" id="PTHR32089">
    <property type="entry name" value="METHYL-ACCEPTING CHEMOTAXIS PROTEIN MCPB"/>
    <property type="match status" value="1"/>
</dbReference>
<accession>A0A410V412</accession>
<comment type="subcellular location">
    <subcellularLocation>
        <location evidence="1">Cell inner membrane</location>
        <topology evidence="1">Multi-pass membrane protein</topology>
    </subcellularLocation>
</comment>
<evidence type="ECO:0000256" key="3">
    <source>
        <dbReference type="ARBA" id="ARBA00023224"/>
    </source>
</evidence>
<dbReference type="GO" id="GO:0007165">
    <property type="term" value="P:signal transduction"/>
    <property type="evidence" value="ECO:0007669"/>
    <property type="project" value="UniProtKB-KW"/>
</dbReference>
<dbReference type="Proteomes" id="UP000593880">
    <property type="component" value="Chromosome"/>
</dbReference>
<dbReference type="AlphaFoldDB" id="A0A410V412"/>
<dbReference type="OrthoDB" id="3378718at2"/>
<evidence type="ECO:0000313" key="13">
    <source>
        <dbReference type="Proteomes" id="UP000625079"/>
    </source>
</evidence>
<dbReference type="PROSITE" id="PS50885">
    <property type="entry name" value="HAMP"/>
    <property type="match status" value="1"/>
</dbReference>
<dbReference type="Pfam" id="PF00015">
    <property type="entry name" value="MCPsignal"/>
    <property type="match status" value="1"/>
</dbReference>
<keyword evidence="6" id="KW-1133">Transmembrane helix</keyword>
<dbReference type="EMBL" id="BMHC01000027">
    <property type="protein sequence ID" value="GGI32992.1"/>
    <property type="molecule type" value="Genomic_DNA"/>
</dbReference>
<keyword evidence="12" id="KW-1185">Reference proteome</keyword>
<dbReference type="InterPro" id="IPR000727">
    <property type="entry name" value="T_SNARE_dom"/>
</dbReference>
<keyword evidence="6" id="KW-0812">Transmembrane</keyword>
<gene>
    <name evidence="10" type="ORF">GCM10010987_72170</name>
    <name evidence="11" type="ORF">XH86_12485</name>
</gene>
<keyword evidence="6" id="KW-0472">Membrane</keyword>
<evidence type="ECO:0000256" key="1">
    <source>
        <dbReference type="ARBA" id="ARBA00004429"/>
    </source>
</evidence>
<sequence length="562" mass="59105">MSLRMTISRGIVVFGIILVLGLAAVIGTSNYAVQHIKVGGPLYDTIKLGNDLVADILPPPEYVIEAYLEATLAIRDPASLAERRERLSQLRKDYDERREFWLESELDPALKSLLVDKSDAEVKKFWNAVEQGLLPSLAMGKADSALKAYEAAASSYKAHRAIIDNIVKKTTDANTATEASAASTVSTLSIVMWIVSALVAFAICAGLLVLVRGVVRPIGAMTSAMEKLAGGDLDVSIPSASRHDEIGAMARAVQVFKDNARRVRDMEVDEASQRARAEEERKAQFARVADEFEATIGGVVKAVSSVSADIESAAATLTESARSTRTLSEGVAVASERSSRSVGSAAAASEEMAASICEIGRHVEEANRIASAAVGQAQRTNELVTALSGAAGRIGEVVKMITAVAEQTNLLALNATIEAARAGDAGRGFAVVASEVKALSAQTAKATDEIGSQITQMQAVTEDSVEAIREISGTINRISEISATIAAAVEEQGAATQEIARNVQQAADGSDEVVNNVGRVSRGAVETGEAADKVHGASEALSNETERLAQAVKRFATTIRAA</sequence>
<dbReference type="SUPFAM" id="SSF58104">
    <property type="entry name" value="Methyl-accepting chemotaxis protein (MCP) signaling domain"/>
    <property type="match status" value="1"/>
</dbReference>
<comment type="similarity">
    <text evidence="4">Belongs to the methyl-accepting chemotaxis (MCP) protein family.</text>
</comment>
<evidence type="ECO:0000259" key="7">
    <source>
        <dbReference type="PROSITE" id="PS50111"/>
    </source>
</evidence>
<dbReference type="Gene3D" id="6.10.340.10">
    <property type="match status" value="1"/>
</dbReference>
<dbReference type="PROSITE" id="PS50192">
    <property type="entry name" value="T_SNARE"/>
    <property type="match status" value="1"/>
</dbReference>
<evidence type="ECO:0000259" key="9">
    <source>
        <dbReference type="PROSITE" id="PS50885"/>
    </source>
</evidence>
<dbReference type="Gene3D" id="1.10.287.950">
    <property type="entry name" value="Methyl-accepting chemotaxis protein"/>
    <property type="match status" value="1"/>
</dbReference>
<organism evidence="10 13">
    <name type="scientific">Bradyrhizobium guangdongense</name>
    <dbReference type="NCBI Taxonomy" id="1325090"/>
    <lineage>
        <taxon>Bacteria</taxon>
        <taxon>Pseudomonadati</taxon>
        <taxon>Pseudomonadota</taxon>
        <taxon>Alphaproteobacteria</taxon>
        <taxon>Hyphomicrobiales</taxon>
        <taxon>Nitrobacteraceae</taxon>
        <taxon>Bradyrhizobium</taxon>
    </lineage>
</organism>
<dbReference type="Proteomes" id="UP000625079">
    <property type="component" value="Unassembled WGS sequence"/>
</dbReference>
<evidence type="ECO:0000256" key="4">
    <source>
        <dbReference type="ARBA" id="ARBA00029447"/>
    </source>
</evidence>
<evidence type="ECO:0000256" key="6">
    <source>
        <dbReference type="SAM" id="Phobius"/>
    </source>
</evidence>
<keyword evidence="2" id="KW-1003">Cell membrane</keyword>
<keyword evidence="2" id="KW-0997">Cell inner membrane</keyword>
<proteinExistence type="inferred from homology"/>
<reference evidence="11 12" key="2">
    <citation type="submission" date="2018-06" db="EMBL/GenBank/DDBJ databases">
        <title>Comparative genomics of rhizobia nodulating Arachis hypogaea in China.</title>
        <authorList>
            <person name="Li Y."/>
        </authorList>
    </citation>
    <scope>NUCLEOTIDE SEQUENCE [LARGE SCALE GENOMIC DNA]</scope>
    <source>
        <strain evidence="11 12">CCBAU 51658</strain>
    </source>
</reference>
<keyword evidence="3 5" id="KW-0807">Transducer</keyword>
<feature type="domain" description="T-SNARE coiled-coil homology" evidence="8">
    <location>
        <begin position="458"/>
        <end position="520"/>
    </location>
</feature>
<dbReference type="InterPro" id="IPR003660">
    <property type="entry name" value="HAMP_dom"/>
</dbReference>
<reference evidence="10" key="1">
    <citation type="journal article" date="2014" name="Int. J. Syst. Evol. Microbiol.">
        <title>Complete genome sequence of Corynebacterium casei LMG S-19264T (=DSM 44701T), isolated from a smear-ripened cheese.</title>
        <authorList>
            <consortium name="US DOE Joint Genome Institute (JGI-PGF)"/>
            <person name="Walter F."/>
            <person name="Albersmeier A."/>
            <person name="Kalinowski J."/>
            <person name="Ruckert C."/>
        </authorList>
    </citation>
    <scope>NUCLEOTIDE SEQUENCE</scope>
    <source>
        <strain evidence="10">CGMCC 1.15034</strain>
    </source>
</reference>
<dbReference type="PANTHER" id="PTHR32089:SF112">
    <property type="entry name" value="LYSOZYME-LIKE PROTEIN-RELATED"/>
    <property type="match status" value="1"/>
</dbReference>
<feature type="domain" description="Methyl-accepting transducer" evidence="7">
    <location>
        <begin position="288"/>
        <end position="542"/>
    </location>
</feature>
<name>A0A410V412_9BRAD</name>
<dbReference type="EMBL" id="CP030057">
    <property type="protein sequence ID" value="QOZ59457.1"/>
    <property type="molecule type" value="Genomic_DNA"/>
</dbReference>
<dbReference type="CDD" id="cd06225">
    <property type="entry name" value="HAMP"/>
    <property type="match status" value="1"/>
</dbReference>
<protein>
    <submittedName>
        <fullName evidence="10">Methyl-accepting chemotaxis protein</fullName>
    </submittedName>
</protein>
<evidence type="ECO:0000313" key="12">
    <source>
        <dbReference type="Proteomes" id="UP000593880"/>
    </source>
</evidence>
<evidence type="ECO:0000256" key="2">
    <source>
        <dbReference type="ARBA" id="ARBA00022519"/>
    </source>
</evidence>
<evidence type="ECO:0000259" key="8">
    <source>
        <dbReference type="PROSITE" id="PS50192"/>
    </source>
</evidence>
<dbReference type="SMART" id="SM00283">
    <property type="entry name" value="MA"/>
    <property type="match status" value="1"/>
</dbReference>